<reference evidence="3" key="2">
    <citation type="submission" date="2015-05" db="EMBL/GenBank/DDBJ databases">
        <title>Complete genome sequence of Corynebacterium uterequi DSM 45634, isolated from the uterus of a maiden mare.</title>
        <authorList>
            <person name="Ruckert C."/>
            <person name="Albersmeier A."/>
            <person name="Winkler A."/>
            <person name="Tauch A."/>
        </authorList>
    </citation>
    <scope>NUCLEOTIDE SEQUENCE [LARGE SCALE GENOMIC DNA]</scope>
    <source>
        <strain evidence="3">DSM 45634</strain>
    </source>
</reference>
<dbReference type="Gene3D" id="3.40.50.1820">
    <property type="entry name" value="alpha/beta hydrolase"/>
    <property type="match status" value="1"/>
</dbReference>
<evidence type="ECO:0000313" key="3">
    <source>
        <dbReference type="Proteomes" id="UP000035548"/>
    </source>
</evidence>
<dbReference type="AlphaFoldDB" id="A0A0G3HJP2"/>
<dbReference type="PANTHER" id="PTHR11614">
    <property type="entry name" value="PHOSPHOLIPASE-RELATED"/>
    <property type="match status" value="1"/>
</dbReference>
<name>A0A0G3HJP2_9CORY</name>
<dbReference type="InterPro" id="IPR029058">
    <property type="entry name" value="AB_hydrolase_fold"/>
</dbReference>
<dbReference type="InterPro" id="IPR051044">
    <property type="entry name" value="MAG_DAG_Lipase"/>
</dbReference>
<dbReference type="SUPFAM" id="SSF53474">
    <property type="entry name" value="alpha/beta-Hydrolases"/>
    <property type="match status" value="1"/>
</dbReference>
<dbReference type="PATRIC" id="fig|1072256.5.peg.1337"/>
<proteinExistence type="predicted"/>
<evidence type="ECO:0000313" key="2">
    <source>
        <dbReference type="EMBL" id="AKK11342.1"/>
    </source>
</evidence>
<gene>
    <name evidence="2" type="ORF">CUTER_06765</name>
</gene>
<dbReference type="RefSeq" id="WP_047259774.1">
    <property type="nucleotide sequence ID" value="NZ_CP011546.1"/>
</dbReference>
<dbReference type="Proteomes" id="UP000035548">
    <property type="component" value="Chromosome"/>
</dbReference>
<dbReference type="InterPro" id="IPR022742">
    <property type="entry name" value="Hydrolase_4"/>
</dbReference>
<reference evidence="2 3" key="1">
    <citation type="journal article" date="2015" name="Genome Announc.">
        <title>Virulence Factor Genes Detected in the Complete Genome Sequence of Corynebacterium uterequi DSM 45634, Isolated from the Uterus of a Maiden Mare.</title>
        <authorList>
            <person name="Ruckert C."/>
            <person name="Kriete M."/>
            <person name="Jaenicke S."/>
            <person name="Winkler A."/>
            <person name="Tauch A."/>
        </authorList>
    </citation>
    <scope>NUCLEOTIDE SEQUENCE [LARGE SCALE GENOMIC DNA]</scope>
    <source>
        <strain evidence="2 3">DSM 45634</strain>
    </source>
</reference>
<feature type="domain" description="Serine aminopeptidase S33" evidence="1">
    <location>
        <begin position="49"/>
        <end position="306"/>
    </location>
</feature>
<keyword evidence="3" id="KW-1185">Reference proteome</keyword>
<organism evidence="2 3">
    <name type="scientific">Corynebacterium uterequi</name>
    <dbReference type="NCBI Taxonomy" id="1072256"/>
    <lineage>
        <taxon>Bacteria</taxon>
        <taxon>Bacillati</taxon>
        <taxon>Actinomycetota</taxon>
        <taxon>Actinomycetes</taxon>
        <taxon>Mycobacteriales</taxon>
        <taxon>Corynebacteriaceae</taxon>
        <taxon>Corynebacterium</taxon>
    </lineage>
</organism>
<dbReference type="STRING" id="1072256.CUTER_06765"/>
<protein>
    <submittedName>
        <fullName evidence="2">Lysophospholipase</fullName>
    </submittedName>
</protein>
<dbReference type="OrthoDB" id="9801217at2"/>
<accession>A0A0G3HJP2</accession>
<evidence type="ECO:0000259" key="1">
    <source>
        <dbReference type="Pfam" id="PF12146"/>
    </source>
</evidence>
<dbReference type="KEGG" id="cut:CUTER_06765"/>
<sequence length="329" mass="36026">MTTDSSTWQPDILGADFEQQSIPLDPDPDFPTEVTATLVRYTASAQPGRTAVLWVHGLSDYFFHTHVAQRLHDEGFAVYALDLRACGRSRRPGQHWHYSTDIARYGEELTKALSLIVDAGHDRVVPLAHSTGGLIVPLWLSALHSERPELHAHVAGAILNSPWLDMMYPRAAVIGMRALAGTIGRIWPGVALPAGKLDGYGVSLHASKNGEWDFDTRFKPLSGHRIYLGWLGSILKSQKAIHAGGVDAAVPTLVLRSSQSYLGQPYSAATDTADAVLDVEQIARRAPLVSSTVTQQVIEGARHDVFLSLPHAREQALDLTVEWLRGLER</sequence>
<dbReference type="Pfam" id="PF12146">
    <property type="entry name" value="Hydrolase_4"/>
    <property type="match status" value="1"/>
</dbReference>
<dbReference type="EMBL" id="CP011546">
    <property type="protein sequence ID" value="AKK11342.1"/>
    <property type="molecule type" value="Genomic_DNA"/>
</dbReference>